<comment type="subcellular location">
    <subcellularLocation>
        <location evidence="1">Cell envelope</location>
    </subcellularLocation>
</comment>
<name>A0A317PN49_9HYPH</name>
<reference evidence="5 6" key="1">
    <citation type="submission" date="2018-05" db="EMBL/GenBank/DDBJ databases">
        <title>Genomic Encyclopedia of Type Strains, Phase IV (KMG-IV): sequencing the most valuable type-strain genomes for metagenomic binning, comparative biology and taxonomic classification.</title>
        <authorList>
            <person name="Goeker M."/>
        </authorList>
    </citation>
    <scope>NUCLEOTIDE SEQUENCE [LARGE SCALE GENOMIC DNA]</scope>
    <source>
        <strain evidence="5 6">DSM 16791</strain>
    </source>
</reference>
<dbReference type="InterPro" id="IPR034984">
    <property type="entry name" value="Imelysin-like_IPPA"/>
</dbReference>
<gene>
    <name evidence="5" type="ORF">DFR52_102628</name>
</gene>
<evidence type="ECO:0000256" key="1">
    <source>
        <dbReference type="ARBA" id="ARBA00004196"/>
    </source>
</evidence>
<feature type="chain" id="PRO_5016399349" description="Imelysin-like domain-containing protein" evidence="3">
    <location>
        <begin position="28"/>
        <end position="363"/>
    </location>
</feature>
<proteinExistence type="predicted"/>
<evidence type="ECO:0000313" key="6">
    <source>
        <dbReference type="Proteomes" id="UP000246352"/>
    </source>
</evidence>
<dbReference type="CDD" id="cd14659">
    <property type="entry name" value="Imelysin-like_IPPA"/>
    <property type="match status" value="1"/>
</dbReference>
<accession>A0A317PN49</accession>
<dbReference type="Proteomes" id="UP000246352">
    <property type="component" value="Unassembled WGS sequence"/>
</dbReference>
<evidence type="ECO:0000256" key="3">
    <source>
        <dbReference type="SAM" id="SignalP"/>
    </source>
</evidence>
<evidence type="ECO:0000259" key="4">
    <source>
        <dbReference type="Pfam" id="PF09375"/>
    </source>
</evidence>
<feature type="domain" description="Imelysin-like" evidence="4">
    <location>
        <begin position="43"/>
        <end position="329"/>
    </location>
</feature>
<feature type="signal peptide" evidence="3">
    <location>
        <begin position="1"/>
        <end position="27"/>
    </location>
</feature>
<organism evidence="5 6">
    <name type="scientific">Hoeflea marina</name>
    <dbReference type="NCBI Taxonomy" id="274592"/>
    <lineage>
        <taxon>Bacteria</taxon>
        <taxon>Pseudomonadati</taxon>
        <taxon>Pseudomonadota</taxon>
        <taxon>Alphaproteobacteria</taxon>
        <taxon>Hyphomicrobiales</taxon>
        <taxon>Rhizobiaceae</taxon>
        <taxon>Hoeflea</taxon>
    </lineage>
</organism>
<keyword evidence="6" id="KW-1185">Reference proteome</keyword>
<dbReference type="AlphaFoldDB" id="A0A317PN49"/>
<dbReference type="InterPro" id="IPR018976">
    <property type="entry name" value="Imelysin-like"/>
</dbReference>
<dbReference type="RefSeq" id="WP_110031708.1">
    <property type="nucleotide sequence ID" value="NZ_QGTR01000002.1"/>
</dbReference>
<dbReference type="EMBL" id="QGTR01000002">
    <property type="protein sequence ID" value="PWW01963.1"/>
    <property type="molecule type" value="Genomic_DNA"/>
</dbReference>
<dbReference type="InterPro" id="IPR038352">
    <property type="entry name" value="Imelysin_sf"/>
</dbReference>
<dbReference type="Gene3D" id="1.20.1420.20">
    <property type="entry name" value="M75 peptidase, HXXE motif"/>
    <property type="match status" value="1"/>
</dbReference>
<sequence>MTHSRFSLAALCLGVFLSVAAGSAAHAAADRSEVIERVISHGIRPGFEAFAGSAERLAAATHQLCSAPDAEKFAATTAAFADLIDSWSRVEFIRLGPLAADNRLERVMFWPDRRSRGLAQVQEAIRTGDDSVTDPVALAGKSVALQGLPALDFVLAGTGSEEIAAGTAPMRCAFAAAIADNVSDIAGQFTAEWNDPDGFSRLWLEPDALNPMFRDGDEQLSRLLTMIGDGIELIHVQRLEPVVQDSRKAMKPKAALFWRSGNFGRTLGGNIEGLESLFVAAQLQDLVPASDARRLDGTLFGFHEARAVFAEVPGDIAGLATDEAGYNRLAYGDIVLTGLIDNFKETIPVMFGLISGFSTLDGD</sequence>
<protein>
    <recommendedName>
        <fullName evidence="4">Imelysin-like domain-containing protein</fullName>
    </recommendedName>
</protein>
<keyword evidence="2 3" id="KW-0732">Signal</keyword>
<dbReference type="Pfam" id="PF09375">
    <property type="entry name" value="Peptidase_M75"/>
    <property type="match status" value="1"/>
</dbReference>
<comment type="caution">
    <text evidence="5">The sequence shown here is derived from an EMBL/GenBank/DDBJ whole genome shotgun (WGS) entry which is preliminary data.</text>
</comment>
<evidence type="ECO:0000256" key="2">
    <source>
        <dbReference type="ARBA" id="ARBA00022729"/>
    </source>
</evidence>
<dbReference type="OrthoDB" id="5729110at2"/>
<evidence type="ECO:0000313" key="5">
    <source>
        <dbReference type="EMBL" id="PWW01963.1"/>
    </source>
</evidence>
<dbReference type="GO" id="GO:0030313">
    <property type="term" value="C:cell envelope"/>
    <property type="evidence" value="ECO:0007669"/>
    <property type="project" value="UniProtKB-SubCell"/>
</dbReference>